<dbReference type="PROSITE" id="PS50181">
    <property type="entry name" value="FBOX"/>
    <property type="match status" value="1"/>
</dbReference>
<dbReference type="Pfam" id="PF12937">
    <property type="entry name" value="F-box-like"/>
    <property type="match status" value="1"/>
</dbReference>
<dbReference type="Gene3D" id="1.20.1280.50">
    <property type="match status" value="1"/>
</dbReference>
<feature type="region of interest" description="Disordered" evidence="1">
    <location>
        <begin position="529"/>
        <end position="560"/>
    </location>
</feature>
<organism evidence="4 5">
    <name type="scientific">Lasallia pustulata</name>
    <dbReference type="NCBI Taxonomy" id="136370"/>
    <lineage>
        <taxon>Eukaryota</taxon>
        <taxon>Fungi</taxon>
        <taxon>Dikarya</taxon>
        <taxon>Ascomycota</taxon>
        <taxon>Pezizomycotina</taxon>
        <taxon>Lecanoromycetes</taxon>
        <taxon>OSLEUM clade</taxon>
        <taxon>Umbilicariomycetidae</taxon>
        <taxon>Umbilicariales</taxon>
        <taxon>Umbilicariaceae</taxon>
        <taxon>Lasallia</taxon>
    </lineage>
</organism>
<dbReference type="AlphaFoldDB" id="A0A5M8Q5H3"/>
<dbReference type="SMART" id="SM00558">
    <property type="entry name" value="JmjC"/>
    <property type="match status" value="1"/>
</dbReference>
<dbReference type="EMBL" id="VXIT01000001">
    <property type="protein sequence ID" value="KAA6416231.1"/>
    <property type="molecule type" value="Genomic_DNA"/>
</dbReference>
<comment type="caution">
    <text evidence="4">The sequence shown here is derived from an EMBL/GenBank/DDBJ whole genome shotgun (WGS) entry which is preliminary data.</text>
</comment>
<feature type="compositionally biased region" description="Acidic residues" evidence="1">
    <location>
        <begin position="547"/>
        <end position="560"/>
    </location>
</feature>
<dbReference type="SUPFAM" id="SSF51197">
    <property type="entry name" value="Clavaminate synthase-like"/>
    <property type="match status" value="1"/>
</dbReference>
<dbReference type="Pfam" id="PF13621">
    <property type="entry name" value="Cupin_8"/>
    <property type="match status" value="1"/>
</dbReference>
<dbReference type="GO" id="GO:0000987">
    <property type="term" value="F:cis-regulatory region sequence-specific DNA binding"/>
    <property type="evidence" value="ECO:0007669"/>
    <property type="project" value="TreeGrafter"/>
</dbReference>
<feature type="domain" description="F-box" evidence="2">
    <location>
        <begin position="115"/>
        <end position="161"/>
    </location>
</feature>
<protein>
    <submittedName>
        <fullName evidence="4">Uncharacterized protein</fullName>
    </submittedName>
</protein>
<dbReference type="Proteomes" id="UP000324767">
    <property type="component" value="Unassembled WGS sequence"/>
</dbReference>
<dbReference type="InterPro" id="IPR041667">
    <property type="entry name" value="Cupin_8"/>
</dbReference>
<dbReference type="InterPro" id="IPR003347">
    <property type="entry name" value="JmjC_dom"/>
</dbReference>
<evidence type="ECO:0000259" key="2">
    <source>
        <dbReference type="PROSITE" id="PS50181"/>
    </source>
</evidence>
<feature type="domain" description="JmjC" evidence="3">
    <location>
        <begin position="313"/>
        <end position="475"/>
    </location>
</feature>
<dbReference type="PANTHER" id="PTHR12480:SF21">
    <property type="entry name" value="JMJC DOMAIN-CONTAINING PROTEIN 8"/>
    <property type="match status" value="1"/>
</dbReference>
<feature type="compositionally biased region" description="Gly residues" evidence="1">
    <location>
        <begin position="536"/>
        <end position="546"/>
    </location>
</feature>
<dbReference type="SUPFAM" id="SSF81383">
    <property type="entry name" value="F-box domain"/>
    <property type="match status" value="1"/>
</dbReference>
<dbReference type="SMART" id="SM00256">
    <property type="entry name" value="FBOX"/>
    <property type="match status" value="1"/>
</dbReference>
<evidence type="ECO:0000256" key="1">
    <source>
        <dbReference type="SAM" id="MobiDB-lite"/>
    </source>
</evidence>
<evidence type="ECO:0000259" key="3">
    <source>
        <dbReference type="PROSITE" id="PS51184"/>
    </source>
</evidence>
<reference evidence="4 5" key="1">
    <citation type="submission" date="2019-09" db="EMBL/GenBank/DDBJ databases">
        <title>The hologenome of the rock-dwelling lichen Lasallia pustulata.</title>
        <authorList>
            <person name="Greshake Tzovaras B."/>
            <person name="Segers F."/>
            <person name="Bicker A."/>
            <person name="Dal Grande F."/>
            <person name="Otte J."/>
            <person name="Hankeln T."/>
            <person name="Schmitt I."/>
            <person name="Ebersberger I."/>
        </authorList>
    </citation>
    <scope>NUCLEOTIDE SEQUENCE [LARGE SCALE GENOMIC DNA]</scope>
    <source>
        <strain evidence="4">A1-1</strain>
    </source>
</reference>
<sequence>MYIRLAGWRTDLYIQNGTSARPYMSQSFICTHQRHEIHLAMLQYRFFRLLIRLIMLLPAESSMGQDVTGSAPVPACITSSNRDGGSSGTVVPSHPLGIKPAGNAYTSSTNLRSTIGIFASLPDELIIQVLEYLDSTSLLQLGATCKAFYAFSRLEDLWKALFIGCHPLAFEWHGSWRCTFLNIPESRSTQIPCRNLFSDVLHRPFLCAHTPLQPYTIGIPFKNRIPRLPYLSADAFSGEWTDKPFILTETIQQWPVYRDWSMAALLEKYGELQFRAEAVDWPLKTYDQYMNNNEDESPLYLFDRGFVEKMKIKTDKSQGGQFWTPECFGQDLFSVLGDQRPDSRWLIVGPERSGSTFHMDPNATSAWNAVLRGSKYWIMFPASSSLPPPPGVFVSEDQSEVTSPLSLAEWLLGFHEQARETPGCLEGVCGEGEVLHVPSGWWHLVVNLSPSIAITQNFVPKAHLPNVLLFLRDKPEQVSGFKSEIHNPYEVFVQKMREQRCDFLDEAYREIERIQDRRKRKWDEVVKGDATEEDGGGAFSFGFGIGDGDDDEDADGEEFP</sequence>
<evidence type="ECO:0000313" key="5">
    <source>
        <dbReference type="Proteomes" id="UP000324767"/>
    </source>
</evidence>
<accession>A0A5M8Q5H3</accession>
<gene>
    <name evidence="4" type="ORF">FRX48_00951</name>
</gene>
<dbReference type="Gene3D" id="2.60.120.650">
    <property type="entry name" value="Cupin"/>
    <property type="match status" value="1"/>
</dbReference>
<name>A0A5M8Q5H3_9LECA</name>
<dbReference type="InterPro" id="IPR050910">
    <property type="entry name" value="JMJD6_ArgDemeth/LysHydrox"/>
</dbReference>
<dbReference type="PANTHER" id="PTHR12480">
    <property type="entry name" value="ARGININE DEMETHYLASE AND LYSYL-HYDROXYLASE JMJD"/>
    <property type="match status" value="1"/>
</dbReference>
<dbReference type="PROSITE" id="PS51184">
    <property type="entry name" value="JMJC"/>
    <property type="match status" value="1"/>
</dbReference>
<dbReference type="GO" id="GO:0005634">
    <property type="term" value="C:nucleus"/>
    <property type="evidence" value="ECO:0007669"/>
    <property type="project" value="TreeGrafter"/>
</dbReference>
<proteinExistence type="predicted"/>
<dbReference type="InterPro" id="IPR036047">
    <property type="entry name" value="F-box-like_dom_sf"/>
</dbReference>
<dbReference type="OrthoDB" id="424465at2759"/>
<evidence type="ECO:0000313" key="4">
    <source>
        <dbReference type="EMBL" id="KAA6416231.1"/>
    </source>
</evidence>
<dbReference type="InterPro" id="IPR001810">
    <property type="entry name" value="F-box_dom"/>
</dbReference>